<organism evidence="7">
    <name type="scientific">Cladocopium goreaui</name>
    <dbReference type="NCBI Taxonomy" id="2562237"/>
    <lineage>
        <taxon>Eukaryota</taxon>
        <taxon>Sar</taxon>
        <taxon>Alveolata</taxon>
        <taxon>Dinophyceae</taxon>
        <taxon>Suessiales</taxon>
        <taxon>Symbiodiniaceae</taxon>
        <taxon>Cladocopium</taxon>
    </lineage>
</organism>
<dbReference type="PROSITE" id="PS50222">
    <property type="entry name" value="EF_HAND_2"/>
    <property type="match status" value="2"/>
</dbReference>
<keyword evidence="4" id="KW-0007">Acetylation</keyword>
<dbReference type="GO" id="GO:0005509">
    <property type="term" value="F:calcium ion binding"/>
    <property type="evidence" value="ECO:0007669"/>
    <property type="project" value="InterPro"/>
</dbReference>
<evidence type="ECO:0000256" key="4">
    <source>
        <dbReference type="ARBA" id="ARBA00022990"/>
    </source>
</evidence>
<dbReference type="Proteomes" id="UP001152797">
    <property type="component" value="Unassembled WGS sequence"/>
</dbReference>
<protein>
    <recommendedName>
        <fullName evidence="1">Calmodulin</fullName>
    </recommendedName>
</protein>
<comment type="caution">
    <text evidence="7">The sequence shown here is derived from an EMBL/GenBank/DDBJ whole genome shotgun (WGS) entry which is preliminary data.</text>
</comment>
<dbReference type="PANTHER" id="PTHR23048:SF0">
    <property type="entry name" value="CALMODULIN LIKE 3"/>
    <property type="match status" value="1"/>
</dbReference>
<dbReference type="SMART" id="SM00054">
    <property type="entry name" value="EFh"/>
    <property type="match status" value="2"/>
</dbReference>
<keyword evidence="9" id="KW-1185">Reference proteome</keyword>
<dbReference type="PANTHER" id="PTHR23048">
    <property type="entry name" value="MYOSIN LIGHT CHAIN 1, 3"/>
    <property type="match status" value="1"/>
</dbReference>
<name>A0A9P1FT46_9DINO</name>
<feature type="compositionally biased region" description="Low complexity" evidence="5">
    <location>
        <begin position="715"/>
        <end position="728"/>
    </location>
</feature>
<evidence type="ECO:0000256" key="3">
    <source>
        <dbReference type="ARBA" id="ARBA00022737"/>
    </source>
</evidence>
<dbReference type="Gene3D" id="1.10.238.10">
    <property type="entry name" value="EF-hand"/>
    <property type="match status" value="2"/>
</dbReference>
<feature type="region of interest" description="Disordered" evidence="5">
    <location>
        <begin position="713"/>
        <end position="739"/>
    </location>
</feature>
<dbReference type="Pfam" id="PF13202">
    <property type="entry name" value="EF-hand_5"/>
    <property type="match status" value="2"/>
</dbReference>
<evidence type="ECO:0000313" key="7">
    <source>
        <dbReference type="EMBL" id="CAI3985432.1"/>
    </source>
</evidence>
<dbReference type="EMBL" id="CAMXCT020000990">
    <property type="protein sequence ID" value="CAL1138807.1"/>
    <property type="molecule type" value="Genomic_DNA"/>
</dbReference>
<dbReference type="InterPro" id="IPR002048">
    <property type="entry name" value="EF_hand_dom"/>
</dbReference>
<proteinExistence type="predicted"/>
<evidence type="ECO:0000256" key="1">
    <source>
        <dbReference type="ARBA" id="ARBA00020786"/>
    </source>
</evidence>
<dbReference type="EMBL" id="CAMXCT010000990">
    <property type="protein sequence ID" value="CAI3985432.1"/>
    <property type="molecule type" value="Genomic_DNA"/>
</dbReference>
<sequence>MPTTQEHTQSIDSDPEAHSALFKEIMESIEVVFTHFSQPEGFLAERLGDAMRVLRMNPTEEEVRKHLADLGGPQYIDERTFHHFIKDELIKHFEKVQVVVDYLKQYDKDGKGALSREELQEAMRGRECQELQASVAKVPSNSQGHLDIVELAKCFLELSDFQDPFQILASTDAVFKYFSKPCGVPAARLGHAMRVLGMNPTEDEVEKRLTDLGRPEYIDQNVFHNLMEEELGKPIPKVQELLDYLKQFDKDGKGALSKEELQEVMRGSELSPDEVQASLRKMPRNSDGHLDIAKLSKYFLELGGSQVGTETARRDVASRVREAIVRIAEAEAQYDLKDAKAFAQFLQDADVRLVRARYLTELVRSGRPLPRRQELESKTFVPPNSEEAETALVSHQEVQTWAEGNRDAIICSISHAWETREHPDPCRYQLEHIVQRVVLYEAAFKADVWVFYDYASLFQFERFSPEEQNSFGAAMQNMHVMYAHEHTLTLRIESLTPDDVWNRMMANETELVPVYDKDEKNVVAKPLKDLFPNRNAYTSRGWCMAEVEWSSLRTVNLQHQRIDGVDDHSDDGSRVKLNGRIPMTPAKFRSKMEEAVFTHRSDAESVIRLQAKIFFEKVTVCEHLELEGLPADQVLALAHALPLYKNLKSLVLKTFRCDEEQVEALAKAFATSGLQMLTIDNDDAKSTTLMVKAKILFAHVQLRQRTQASVHAFGSSSSSSSSTFSSSSPMHPTYLGDQNRPTRPCISKNCCKVSYKSL</sequence>
<keyword evidence="3" id="KW-0677">Repeat</keyword>
<reference evidence="7" key="1">
    <citation type="submission" date="2022-10" db="EMBL/GenBank/DDBJ databases">
        <authorList>
            <person name="Chen Y."/>
            <person name="Dougan E. K."/>
            <person name="Chan C."/>
            <person name="Rhodes N."/>
            <person name="Thang M."/>
        </authorList>
    </citation>
    <scope>NUCLEOTIDE SEQUENCE</scope>
</reference>
<evidence type="ECO:0000313" key="9">
    <source>
        <dbReference type="Proteomes" id="UP001152797"/>
    </source>
</evidence>
<keyword evidence="2" id="KW-0479">Metal-binding</keyword>
<evidence type="ECO:0000256" key="2">
    <source>
        <dbReference type="ARBA" id="ARBA00022723"/>
    </source>
</evidence>
<evidence type="ECO:0000256" key="5">
    <source>
        <dbReference type="SAM" id="MobiDB-lite"/>
    </source>
</evidence>
<dbReference type="InterPro" id="IPR050230">
    <property type="entry name" value="CALM/Myosin/TropC-like"/>
</dbReference>
<accession>A0A9P1FT46</accession>
<evidence type="ECO:0000259" key="6">
    <source>
        <dbReference type="PROSITE" id="PS50222"/>
    </source>
</evidence>
<dbReference type="GO" id="GO:0016460">
    <property type="term" value="C:myosin II complex"/>
    <property type="evidence" value="ECO:0007669"/>
    <property type="project" value="TreeGrafter"/>
</dbReference>
<dbReference type="AlphaFoldDB" id="A0A9P1FT46"/>
<dbReference type="OrthoDB" id="435481at2759"/>
<feature type="domain" description="EF-hand" evidence="6">
    <location>
        <begin position="236"/>
        <end position="271"/>
    </location>
</feature>
<dbReference type="InterPro" id="IPR011992">
    <property type="entry name" value="EF-hand-dom_pair"/>
</dbReference>
<reference evidence="8 9" key="2">
    <citation type="submission" date="2024-05" db="EMBL/GenBank/DDBJ databases">
        <authorList>
            <person name="Chen Y."/>
            <person name="Shah S."/>
            <person name="Dougan E. K."/>
            <person name="Thang M."/>
            <person name="Chan C."/>
        </authorList>
    </citation>
    <scope>NUCLEOTIDE SEQUENCE [LARGE SCALE GENOMIC DNA]</scope>
</reference>
<dbReference type="SUPFAM" id="SSF47473">
    <property type="entry name" value="EF-hand"/>
    <property type="match status" value="2"/>
</dbReference>
<gene>
    <name evidence="7" type="ORF">C1SCF055_LOCUS12879</name>
</gene>
<dbReference type="EMBL" id="CAMXCT030000990">
    <property type="protein sequence ID" value="CAL4772744.1"/>
    <property type="molecule type" value="Genomic_DNA"/>
</dbReference>
<evidence type="ECO:0000313" key="8">
    <source>
        <dbReference type="EMBL" id="CAL4772744.1"/>
    </source>
</evidence>
<feature type="domain" description="EF-hand" evidence="6">
    <location>
        <begin position="94"/>
        <end position="129"/>
    </location>
</feature>